<dbReference type="Gene3D" id="2.60.120.620">
    <property type="entry name" value="q2cbj1_9rhob like domain"/>
    <property type="match status" value="1"/>
</dbReference>
<dbReference type="CTD" id="43620"/>
<dbReference type="PANTHER" id="PTHR10869">
    <property type="entry name" value="PROLYL 4-HYDROXYLASE ALPHA SUBUNIT"/>
    <property type="match status" value="1"/>
</dbReference>
<keyword evidence="7" id="KW-0256">Endoplasmic reticulum</keyword>
<feature type="signal peptide" evidence="13">
    <location>
        <begin position="1"/>
        <end position="20"/>
    </location>
</feature>
<evidence type="ECO:0000313" key="16">
    <source>
        <dbReference type="RefSeq" id="XP_018332040.1"/>
    </source>
</evidence>
<dbReference type="GO" id="GO:0005506">
    <property type="term" value="F:iron ion binding"/>
    <property type="evidence" value="ECO:0007669"/>
    <property type="project" value="InterPro"/>
</dbReference>
<evidence type="ECO:0000256" key="5">
    <source>
        <dbReference type="ARBA" id="ARBA00012269"/>
    </source>
</evidence>
<dbReference type="GO" id="GO:0031418">
    <property type="term" value="F:L-ascorbic acid binding"/>
    <property type="evidence" value="ECO:0007669"/>
    <property type="project" value="UniProtKB-KW"/>
</dbReference>
<dbReference type="PANTHER" id="PTHR10869:SF244">
    <property type="entry name" value="PROLYL 4-HYDROXYLASE SUBUNIT ALPHA-2"/>
    <property type="match status" value="1"/>
</dbReference>
<evidence type="ECO:0000259" key="14">
    <source>
        <dbReference type="PROSITE" id="PS51471"/>
    </source>
</evidence>
<dbReference type="Pfam" id="PF13640">
    <property type="entry name" value="2OG-FeII_Oxy_3"/>
    <property type="match status" value="1"/>
</dbReference>
<dbReference type="InterPro" id="IPR044862">
    <property type="entry name" value="Pro_4_hyd_alph_FE2OG_OXY"/>
</dbReference>
<dbReference type="OrthoDB" id="420380at2759"/>
<keyword evidence="12" id="KW-0325">Glycoprotein</keyword>
<keyword evidence="6" id="KW-0479">Metal-binding</keyword>
<comment type="similarity">
    <text evidence="4">Belongs to the P4HA family.</text>
</comment>
<keyword evidence="9" id="KW-0223">Dioxygenase</keyword>
<evidence type="ECO:0000256" key="10">
    <source>
        <dbReference type="ARBA" id="ARBA00023002"/>
    </source>
</evidence>
<dbReference type="FunFam" id="2.60.120.620:FF:000001">
    <property type="entry name" value="Prolyl 4-hydroxylase subunit alpha 2"/>
    <property type="match status" value="1"/>
</dbReference>
<evidence type="ECO:0000256" key="11">
    <source>
        <dbReference type="ARBA" id="ARBA00023004"/>
    </source>
</evidence>
<evidence type="ECO:0000256" key="13">
    <source>
        <dbReference type="SAM" id="SignalP"/>
    </source>
</evidence>
<keyword evidence="11" id="KW-0408">Iron</keyword>
<keyword evidence="8" id="KW-0847">Vitamin C</keyword>
<dbReference type="SUPFAM" id="SSF48452">
    <property type="entry name" value="TPR-like"/>
    <property type="match status" value="1"/>
</dbReference>
<evidence type="ECO:0000313" key="17">
    <source>
        <dbReference type="RefSeq" id="XP_025831160.1"/>
    </source>
</evidence>
<keyword evidence="15" id="KW-1185">Reference proteome</keyword>
<dbReference type="Pfam" id="PF23558">
    <property type="entry name" value="TPR_P4H"/>
    <property type="match status" value="1"/>
</dbReference>
<evidence type="ECO:0000256" key="1">
    <source>
        <dbReference type="ARBA" id="ARBA00001961"/>
    </source>
</evidence>
<evidence type="ECO:0000256" key="6">
    <source>
        <dbReference type="ARBA" id="ARBA00022723"/>
    </source>
</evidence>
<dbReference type="PROSITE" id="PS51471">
    <property type="entry name" value="FE2OG_OXY"/>
    <property type="match status" value="1"/>
</dbReference>
<dbReference type="Gene3D" id="6.10.140.1460">
    <property type="match status" value="1"/>
</dbReference>
<evidence type="ECO:0000313" key="15">
    <source>
        <dbReference type="Proteomes" id="UP000192223"/>
    </source>
</evidence>
<dbReference type="GO" id="GO:0005788">
    <property type="term" value="C:endoplasmic reticulum lumen"/>
    <property type="evidence" value="ECO:0007669"/>
    <property type="project" value="UniProtKB-SubCell"/>
</dbReference>
<dbReference type="InterPro" id="IPR013547">
    <property type="entry name" value="P4H_N"/>
</dbReference>
<proteinExistence type="inferred from homology"/>
<reference evidence="16 17" key="1">
    <citation type="submission" date="2025-04" db="UniProtKB">
        <authorList>
            <consortium name="RefSeq"/>
        </authorList>
    </citation>
    <scope>IDENTIFICATION</scope>
    <source>
        <tissue evidence="16 17">Entire body</tissue>
    </source>
</reference>
<name>A0A1W4XI42_AGRPL</name>
<feature type="domain" description="Fe2OG dioxygenase" evidence="14">
    <location>
        <begin position="414"/>
        <end position="522"/>
    </location>
</feature>
<dbReference type="InterPro" id="IPR011990">
    <property type="entry name" value="TPR-like_helical_dom_sf"/>
</dbReference>
<dbReference type="GeneID" id="108741668"/>
<dbReference type="AlphaFoldDB" id="A0A1W4XI42"/>
<evidence type="ECO:0000256" key="9">
    <source>
        <dbReference type="ARBA" id="ARBA00022964"/>
    </source>
</evidence>
<protein>
    <recommendedName>
        <fullName evidence="5">procollagen-proline 4-dioxygenase</fullName>
        <ecNumber evidence="5">1.14.11.2</ecNumber>
    </recommendedName>
</protein>
<keyword evidence="10" id="KW-0560">Oxidoreductase</keyword>
<dbReference type="InterPro" id="IPR059068">
    <property type="entry name" value="TPR_P4H"/>
</dbReference>
<evidence type="ECO:0000256" key="2">
    <source>
        <dbReference type="ARBA" id="ARBA00002035"/>
    </source>
</evidence>
<comment type="subcellular location">
    <subcellularLocation>
        <location evidence="3">Endoplasmic reticulum lumen</location>
    </subcellularLocation>
</comment>
<dbReference type="InterPro" id="IPR006620">
    <property type="entry name" value="Pro_4_hyd_alph"/>
</dbReference>
<dbReference type="Gene3D" id="1.25.40.10">
    <property type="entry name" value="Tetratricopeptide repeat domain"/>
    <property type="match status" value="1"/>
</dbReference>
<organism evidence="15 16">
    <name type="scientific">Agrilus planipennis</name>
    <name type="common">Emerald ash borer</name>
    <name type="synonym">Agrilus marcopoli</name>
    <dbReference type="NCBI Taxonomy" id="224129"/>
    <lineage>
        <taxon>Eukaryota</taxon>
        <taxon>Metazoa</taxon>
        <taxon>Ecdysozoa</taxon>
        <taxon>Arthropoda</taxon>
        <taxon>Hexapoda</taxon>
        <taxon>Insecta</taxon>
        <taxon>Pterygota</taxon>
        <taxon>Neoptera</taxon>
        <taxon>Endopterygota</taxon>
        <taxon>Coleoptera</taxon>
        <taxon>Polyphaga</taxon>
        <taxon>Elateriformia</taxon>
        <taxon>Buprestoidea</taxon>
        <taxon>Buprestidae</taxon>
        <taxon>Agrilinae</taxon>
        <taxon>Agrilus</taxon>
    </lineage>
</organism>
<dbReference type="InterPro" id="IPR045054">
    <property type="entry name" value="P4HA-like"/>
</dbReference>
<dbReference type="KEGG" id="apln:108741668"/>
<gene>
    <name evidence="16 17" type="primary">LOC108741668</name>
</gene>
<evidence type="ECO:0000256" key="12">
    <source>
        <dbReference type="ARBA" id="ARBA00023180"/>
    </source>
</evidence>
<feature type="chain" id="PRO_5044566960" description="procollagen-proline 4-dioxygenase" evidence="13">
    <location>
        <begin position="21"/>
        <end position="542"/>
    </location>
</feature>
<keyword evidence="13" id="KW-0732">Signal</keyword>
<dbReference type="RefSeq" id="XP_025831160.1">
    <property type="nucleotide sequence ID" value="XM_025975375.1"/>
</dbReference>
<evidence type="ECO:0000256" key="7">
    <source>
        <dbReference type="ARBA" id="ARBA00022824"/>
    </source>
</evidence>
<dbReference type="EC" id="1.14.11.2" evidence="5"/>
<dbReference type="GO" id="GO:0004656">
    <property type="term" value="F:procollagen-proline 4-dioxygenase activity"/>
    <property type="evidence" value="ECO:0007669"/>
    <property type="project" value="UniProtKB-EC"/>
</dbReference>
<evidence type="ECO:0000256" key="3">
    <source>
        <dbReference type="ARBA" id="ARBA00004319"/>
    </source>
</evidence>
<dbReference type="Pfam" id="PF08336">
    <property type="entry name" value="P4Ha_N"/>
    <property type="match status" value="1"/>
</dbReference>
<dbReference type="Proteomes" id="UP000192223">
    <property type="component" value="Unplaced"/>
</dbReference>
<dbReference type="InterPro" id="IPR005123">
    <property type="entry name" value="Oxoglu/Fe-dep_dioxygenase_dom"/>
</dbReference>
<sequence>MRLFAIRFAVILFCQKVVLSELYTALVDLKEVLYTEGVLIKTLETYIHAETTKLKLLQRYVDLYKSQHQLASEDVDTYVANPINAYLLIKRLTADWRQVESLLHMNLVQETVANISAYKEYLKFPTDEDLNGAAVALTRLQDTYKLDTSSLARGELNGVKYSSELSATDCFELGRQSYNNGDFYHTQLWMTEADSRLGREKNETIDKSEILEYLAFSTFKLGDVPLALDLTNKLLEIYPNHPRAVNNKNYYESALAKTQGAHKKGDDNAYDVPIVSDMPVYSDSLDPPERTLYEQLCRGEVKTPVEITSKLKCYYYNKNRDPFLLLAPFKVEEAYKDPDIFIFHDVMYDEEIETIKNMARPRFKRATVQNYKTGELETAQYRISKSAWLKEIEHKHVANVCKRVVDMTGLTVETAEELQVVNYGIGGHYEPHFDFARRDEVNAFKSLGTGNRIATVLFYMSDVAQGGATVFPHLKLALWPKKGTAAFWYNLHSSGDGHILTRHAACPVLAGSKWVSNKWIHEMGQEFRRPCDLQPPPPELTI</sequence>
<dbReference type="FunFam" id="1.25.40.10:FF:000006">
    <property type="entry name" value="Prolyl 4-hydroxylase subunit alpha 2"/>
    <property type="match status" value="1"/>
</dbReference>
<dbReference type="STRING" id="224129.A0A1W4XI42"/>
<comment type="cofactor">
    <cofactor evidence="1">
        <name>L-ascorbate</name>
        <dbReference type="ChEBI" id="CHEBI:38290"/>
    </cofactor>
</comment>
<accession>A0A1W4XI42</accession>
<evidence type="ECO:0000256" key="4">
    <source>
        <dbReference type="ARBA" id="ARBA00006511"/>
    </source>
</evidence>
<dbReference type="RefSeq" id="XP_018332040.1">
    <property type="nucleotide sequence ID" value="XM_018476538.1"/>
</dbReference>
<dbReference type="SMART" id="SM00702">
    <property type="entry name" value="P4Hc"/>
    <property type="match status" value="1"/>
</dbReference>
<evidence type="ECO:0000256" key="8">
    <source>
        <dbReference type="ARBA" id="ARBA00022896"/>
    </source>
</evidence>
<comment type="function">
    <text evidence="2">Catalyzes the post-translational formation of 4-hydroxyproline in -Xaa-Pro-Gly- sequences in collagens and other proteins.</text>
</comment>